<reference evidence="1 2" key="1">
    <citation type="submission" date="2013-11" db="EMBL/GenBank/DDBJ databases">
        <title>Opisthorchis viverrini - life in the bile duct.</title>
        <authorList>
            <person name="Young N.D."/>
            <person name="Nagarajan N."/>
            <person name="Lin S.J."/>
            <person name="Korhonen P.K."/>
            <person name="Jex A.R."/>
            <person name="Hall R.S."/>
            <person name="Safavi-Hemami H."/>
            <person name="Kaewkong W."/>
            <person name="Bertrand D."/>
            <person name="Gao S."/>
            <person name="Seet Q."/>
            <person name="Wongkham S."/>
            <person name="Teh B.T."/>
            <person name="Wongkham C."/>
            <person name="Intapan P.M."/>
            <person name="Maleewong W."/>
            <person name="Yang X."/>
            <person name="Hu M."/>
            <person name="Wang Z."/>
            <person name="Hofmann A."/>
            <person name="Sternberg P.W."/>
            <person name="Tan P."/>
            <person name="Wang J."/>
            <person name="Gasser R.B."/>
        </authorList>
    </citation>
    <scope>NUCLEOTIDE SEQUENCE [LARGE SCALE GENOMIC DNA]</scope>
</reference>
<dbReference type="KEGG" id="ovi:T265_15717"/>
<proteinExistence type="predicted"/>
<dbReference type="RefSeq" id="XP_009177270.1">
    <property type="nucleotide sequence ID" value="XM_009179006.1"/>
</dbReference>
<feature type="non-terminal residue" evidence="1">
    <location>
        <position position="135"/>
    </location>
</feature>
<gene>
    <name evidence="1" type="ORF">T265_15717</name>
</gene>
<dbReference type="AlphaFoldDB" id="A0A074YWC2"/>
<accession>A0A074YWC2</accession>
<protein>
    <submittedName>
        <fullName evidence="1">Uncharacterized protein</fullName>
    </submittedName>
</protein>
<dbReference type="EMBL" id="KL597406">
    <property type="protein sequence ID" value="KER18983.1"/>
    <property type="molecule type" value="Genomic_DNA"/>
</dbReference>
<evidence type="ECO:0000313" key="2">
    <source>
        <dbReference type="Proteomes" id="UP000054324"/>
    </source>
</evidence>
<organism evidence="1 2">
    <name type="scientific">Opisthorchis viverrini</name>
    <name type="common">Southeast Asian liver fluke</name>
    <dbReference type="NCBI Taxonomy" id="6198"/>
    <lineage>
        <taxon>Eukaryota</taxon>
        <taxon>Metazoa</taxon>
        <taxon>Spiralia</taxon>
        <taxon>Lophotrochozoa</taxon>
        <taxon>Platyhelminthes</taxon>
        <taxon>Trematoda</taxon>
        <taxon>Digenea</taxon>
        <taxon>Opisthorchiida</taxon>
        <taxon>Opisthorchiata</taxon>
        <taxon>Opisthorchiidae</taxon>
        <taxon>Opisthorchis</taxon>
    </lineage>
</organism>
<dbReference type="CTD" id="20329882"/>
<dbReference type="OrthoDB" id="6319282at2759"/>
<name>A0A074YWC2_OPIVI</name>
<dbReference type="GeneID" id="20329882"/>
<sequence>MEACGDDPQEDDDAAVEKVDSCYDLCNYEEKNRCLVEGVQAALGAQLRLAGATGQSSVEELVRLARELTGEPLTRLQSQEKRNGSSVEELQTKVGQLAQQLAAMKTEVRWHARTSRCYKCGKPVPVPDHLYEIKL</sequence>
<keyword evidence="2" id="KW-1185">Reference proteome</keyword>
<evidence type="ECO:0000313" key="1">
    <source>
        <dbReference type="EMBL" id="KER18983.1"/>
    </source>
</evidence>
<dbReference type="Proteomes" id="UP000054324">
    <property type="component" value="Unassembled WGS sequence"/>
</dbReference>